<comment type="caution">
    <text evidence="1">The sequence shown here is derived from an EMBL/GenBank/DDBJ whole genome shotgun (WGS) entry which is preliminary data.</text>
</comment>
<organism evidence="1 2">
    <name type="scientific">Phyllobacterium myrsinacearum</name>
    <dbReference type="NCBI Taxonomy" id="28101"/>
    <lineage>
        <taxon>Bacteria</taxon>
        <taxon>Pseudomonadati</taxon>
        <taxon>Pseudomonadota</taxon>
        <taxon>Alphaproteobacteria</taxon>
        <taxon>Hyphomicrobiales</taxon>
        <taxon>Phyllobacteriaceae</taxon>
        <taxon>Phyllobacterium</taxon>
    </lineage>
</organism>
<sequence length="60" mass="6602">MGRASGFLFIVVNLPRDVPIGKPEVKLSCAALAAHAHYNRRNNGFSAPRPQMRLAIERGE</sequence>
<name>A0A2S9JDT1_9HYPH</name>
<proteinExistence type="predicted"/>
<dbReference type="EMBL" id="PVBT01000006">
    <property type="protein sequence ID" value="PRD51019.1"/>
    <property type="molecule type" value="Genomic_DNA"/>
</dbReference>
<accession>A0A2S9JDT1</accession>
<dbReference type="AlphaFoldDB" id="A0A2S9JDT1"/>
<protein>
    <submittedName>
        <fullName evidence="1">Uncharacterized protein</fullName>
    </submittedName>
</protein>
<evidence type="ECO:0000313" key="2">
    <source>
        <dbReference type="Proteomes" id="UP000238563"/>
    </source>
</evidence>
<reference evidence="1 2" key="1">
    <citation type="submission" date="2018-02" db="EMBL/GenBank/DDBJ databases">
        <title>The draft genome of Phyllobacterium myrsinacearum DSM5892.</title>
        <authorList>
            <person name="Li L."/>
            <person name="Liu L."/>
            <person name="Zhang X."/>
            <person name="Wang T."/>
        </authorList>
    </citation>
    <scope>NUCLEOTIDE SEQUENCE [LARGE SCALE GENOMIC DNA]</scope>
    <source>
        <strain evidence="1 2">DSM 5892</strain>
    </source>
</reference>
<gene>
    <name evidence="1" type="ORF">C5750_19445</name>
</gene>
<dbReference type="Proteomes" id="UP000238563">
    <property type="component" value="Unassembled WGS sequence"/>
</dbReference>
<keyword evidence="2" id="KW-1185">Reference proteome</keyword>
<evidence type="ECO:0000313" key="1">
    <source>
        <dbReference type="EMBL" id="PRD51019.1"/>
    </source>
</evidence>